<accession>A0A418SRA9</accession>
<keyword evidence="1" id="KW-0732">Signal</keyword>
<dbReference type="AlphaFoldDB" id="A0A418SRA9"/>
<dbReference type="InterPro" id="IPR015943">
    <property type="entry name" value="WD40/YVTN_repeat-like_dom_sf"/>
</dbReference>
<dbReference type="OrthoDB" id="195736at2"/>
<evidence type="ECO:0000313" key="3">
    <source>
        <dbReference type="Proteomes" id="UP000284202"/>
    </source>
</evidence>
<reference evidence="3" key="1">
    <citation type="submission" date="2018-09" db="EMBL/GenBank/DDBJ databases">
        <title>Acidovorax cavernicola nov. sp. isolated from Gruta de las Maravillas (Aracena, Spain).</title>
        <authorList>
            <person name="Jurado V."/>
            <person name="Gutierrez-Patricio S."/>
            <person name="Gonzalez-Pimentel J.L."/>
            <person name="Miller A.Z."/>
            <person name="Laiz L."/>
            <person name="Saiz-Jimenez C."/>
        </authorList>
    </citation>
    <scope>NUCLEOTIDE SEQUENCE [LARGE SCALE GENOMIC DNA]</scope>
    <source>
        <strain evidence="3">1011MAR3C25</strain>
    </source>
</reference>
<protein>
    <submittedName>
        <fullName evidence="2">YncE family protein</fullName>
    </submittedName>
</protein>
<comment type="caution">
    <text evidence="2">The sequence shown here is derived from an EMBL/GenBank/DDBJ whole genome shotgun (WGS) entry which is preliminary data.</text>
</comment>
<dbReference type="InterPro" id="IPR007788">
    <property type="entry name" value="QCT"/>
</dbReference>
<dbReference type="RefSeq" id="WP_119750782.1">
    <property type="nucleotide sequence ID" value="NZ_QZCG01000011.1"/>
</dbReference>
<dbReference type="PANTHER" id="PTHR47197">
    <property type="entry name" value="PROTEIN NIRF"/>
    <property type="match status" value="1"/>
</dbReference>
<dbReference type="EMBL" id="QZCG01000011">
    <property type="protein sequence ID" value="RJE83432.1"/>
    <property type="molecule type" value="Genomic_DNA"/>
</dbReference>
<dbReference type="Pfam" id="PF05096">
    <property type="entry name" value="Glu_cyclase_2"/>
    <property type="match status" value="1"/>
</dbReference>
<dbReference type="InterPro" id="IPR011048">
    <property type="entry name" value="Haem_d1_sf"/>
</dbReference>
<proteinExistence type="predicted"/>
<dbReference type="SUPFAM" id="SSF51004">
    <property type="entry name" value="C-terminal (heme d1) domain of cytochrome cd1-nitrite reductase"/>
    <property type="match status" value="1"/>
</dbReference>
<dbReference type="SMART" id="SM00564">
    <property type="entry name" value="PQQ"/>
    <property type="match status" value="4"/>
</dbReference>
<dbReference type="InterPro" id="IPR018391">
    <property type="entry name" value="PQQ_b-propeller_rpt"/>
</dbReference>
<feature type="chain" id="PRO_5019442514" evidence="1">
    <location>
        <begin position="29"/>
        <end position="321"/>
    </location>
</feature>
<sequence>MRRAPASMTSRVRLFVMAVFLPFSPAAAGDLAFITSQNGNAVSIVDLNSHEIIADSPVEGAPAPVAYDPRGGRAYVISADTGRLSVLDEEARIIDRRELGEGAFGVAVAPDGGVFVTDWYRGRLLRLDGTLKELWAVDTGAAPAGVAVSNDGLLVATADRDDNQVSLFDSRTGRLIRKIKTAGEHPFAVTFHAGRIWTADVQSDTVSVIDPVKGQLVGQIETGNHPYGVAFAGGHGFITNQYASTLTVFDPDSLEVLEEIEVGDYPEGIAPLPDGSGVVVANWDSDTVVIVDAKTFEITAEIETPAGPRAFGQFTGRQVQP</sequence>
<dbReference type="Proteomes" id="UP000284202">
    <property type="component" value="Unassembled WGS sequence"/>
</dbReference>
<organism evidence="2 3">
    <name type="scientific">Paracoccus onubensis</name>
    <dbReference type="NCBI Taxonomy" id="1675788"/>
    <lineage>
        <taxon>Bacteria</taxon>
        <taxon>Pseudomonadati</taxon>
        <taxon>Pseudomonadota</taxon>
        <taxon>Alphaproteobacteria</taxon>
        <taxon>Rhodobacterales</taxon>
        <taxon>Paracoccaceae</taxon>
        <taxon>Paracoccus</taxon>
    </lineage>
</organism>
<dbReference type="InterPro" id="IPR051200">
    <property type="entry name" value="Host-pathogen_enzymatic-act"/>
</dbReference>
<dbReference type="PANTHER" id="PTHR47197:SF3">
    <property type="entry name" value="DIHYDRO-HEME D1 DEHYDROGENASE"/>
    <property type="match status" value="1"/>
</dbReference>
<keyword evidence="3" id="KW-1185">Reference proteome</keyword>
<gene>
    <name evidence="2" type="ORF">D3P04_16270</name>
</gene>
<dbReference type="GO" id="GO:0016603">
    <property type="term" value="F:glutaminyl-peptide cyclotransferase activity"/>
    <property type="evidence" value="ECO:0007669"/>
    <property type="project" value="InterPro"/>
</dbReference>
<evidence type="ECO:0000256" key="1">
    <source>
        <dbReference type="SAM" id="SignalP"/>
    </source>
</evidence>
<dbReference type="NCBIfam" id="TIGR02276">
    <property type="entry name" value="beta_rpt_yvtn"/>
    <property type="match status" value="1"/>
</dbReference>
<dbReference type="Gene3D" id="2.130.10.10">
    <property type="entry name" value="YVTN repeat-like/Quinoprotein amine dehydrogenase"/>
    <property type="match status" value="2"/>
</dbReference>
<dbReference type="InterPro" id="IPR011964">
    <property type="entry name" value="YVTN_b-propeller_repeat"/>
</dbReference>
<feature type="signal peptide" evidence="1">
    <location>
        <begin position="1"/>
        <end position="28"/>
    </location>
</feature>
<evidence type="ECO:0000313" key="2">
    <source>
        <dbReference type="EMBL" id="RJE83432.1"/>
    </source>
</evidence>
<name>A0A418SRA9_9RHOB</name>